<dbReference type="EMBL" id="LVVZ01000008">
    <property type="protein sequence ID" value="OKL45008.1"/>
    <property type="molecule type" value="Genomic_DNA"/>
</dbReference>
<evidence type="ECO:0008006" key="3">
    <source>
        <dbReference type="Google" id="ProtNLM"/>
    </source>
</evidence>
<proteinExistence type="predicted"/>
<dbReference type="Proteomes" id="UP000185783">
    <property type="component" value="Unassembled WGS sequence"/>
</dbReference>
<sequence>MRKPIKSRGEVACSFNGKEYILCATMAALDQIEVETDLAIADLINEINKKRLSVLRRCFEALVVEGDAAAAFADKVGVAELPELSISIMDALIPDMGTDEGKGDAASAS</sequence>
<protein>
    <recommendedName>
        <fullName evidence="3">Phage tail tube protein, GTA-gp10</fullName>
    </recommendedName>
</protein>
<gene>
    <name evidence="1" type="ORF">A3843_05330</name>
</gene>
<name>A0A1U7JJY7_9HYPH</name>
<dbReference type="STRING" id="197461.A3843_05330"/>
<keyword evidence="2" id="KW-1185">Reference proteome</keyword>
<reference evidence="1 2" key="1">
    <citation type="submission" date="2016-03" db="EMBL/GenBank/DDBJ databases">
        <title>Genome sequence of Nesiotobacter sp. nov., a moderately halophilic alphaproteobacterium isolated from the Yellow Sea, China.</title>
        <authorList>
            <person name="Zhang G."/>
            <person name="Zhang R."/>
        </authorList>
    </citation>
    <scope>NUCLEOTIDE SEQUENCE [LARGE SCALE GENOMIC DNA]</scope>
    <source>
        <strain evidence="1 2">WB1-6</strain>
    </source>
</reference>
<dbReference type="RefSeq" id="WP_028482241.1">
    <property type="nucleotide sequence ID" value="NZ_LVVZ01000008.1"/>
</dbReference>
<comment type="caution">
    <text evidence="1">The sequence shown here is derived from an EMBL/GenBank/DDBJ whole genome shotgun (WGS) entry which is preliminary data.</text>
</comment>
<evidence type="ECO:0000313" key="2">
    <source>
        <dbReference type="Proteomes" id="UP000185783"/>
    </source>
</evidence>
<evidence type="ECO:0000313" key="1">
    <source>
        <dbReference type="EMBL" id="OKL45008.1"/>
    </source>
</evidence>
<organism evidence="1 2">
    <name type="scientific">Pseudovibrio exalbescens</name>
    <dbReference type="NCBI Taxonomy" id="197461"/>
    <lineage>
        <taxon>Bacteria</taxon>
        <taxon>Pseudomonadati</taxon>
        <taxon>Pseudomonadota</taxon>
        <taxon>Alphaproteobacteria</taxon>
        <taxon>Hyphomicrobiales</taxon>
        <taxon>Stappiaceae</taxon>
        <taxon>Pseudovibrio</taxon>
    </lineage>
</organism>
<dbReference type="AlphaFoldDB" id="A0A1U7JJY7"/>
<accession>A0A1U7JJY7</accession>